<gene>
    <name evidence="2" type="ORF">Saso_36320</name>
</gene>
<dbReference type="EMBL" id="BNEB01000003">
    <property type="protein sequence ID" value="GHI61982.1"/>
    <property type="molecule type" value="Genomic_DNA"/>
</dbReference>
<accession>A0ABQ3S1X5</accession>
<organism evidence="2 3">
    <name type="scientific">Streptomyces asoensis</name>
    <dbReference type="NCBI Taxonomy" id="249586"/>
    <lineage>
        <taxon>Bacteria</taxon>
        <taxon>Bacillati</taxon>
        <taxon>Actinomycetota</taxon>
        <taxon>Actinomycetes</taxon>
        <taxon>Kitasatosporales</taxon>
        <taxon>Streptomycetaceae</taxon>
        <taxon>Streptomyces</taxon>
    </lineage>
</organism>
<feature type="region of interest" description="Disordered" evidence="1">
    <location>
        <begin position="1"/>
        <end position="67"/>
    </location>
</feature>
<evidence type="ECO:0000256" key="1">
    <source>
        <dbReference type="SAM" id="MobiDB-lite"/>
    </source>
</evidence>
<proteinExistence type="predicted"/>
<evidence type="ECO:0000313" key="2">
    <source>
        <dbReference type="EMBL" id="GHI61982.1"/>
    </source>
</evidence>
<sequence>MTNGRPLIDPTSLFSAPEGAKHHAGAASPPPATNPFQAPDFGEDDTFPAEDAQVSLPGLGTARRRAS</sequence>
<dbReference type="Proteomes" id="UP000649259">
    <property type="component" value="Unassembled WGS sequence"/>
</dbReference>
<comment type="caution">
    <text evidence="2">The sequence shown here is derived from an EMBL/GenBank/DDBJ whole genome shotgun (WGS) entry which is preliminary data.</text>
</comment>
<evidence type="ECO:0000313" key="3">
    <source>
        <dbReference type="Proteomes" id="UP000649259"/>
    </source>
</evidence>
<protein>
    <submittedName>
        <fullName evidence="2">Uncharacterized protein</fullName>
    </submittedName>
</protein>
<keyword evidence="3" id="KW-1185">Reference proteome</keyword>
<reference evidence="3" key="1">
    <citation type="submission" date="2023-07" db="EMBL/GenBank/DDBJ databases">
        <title>Whole genome shotgun sequence of Streptomyces cacaoi subsp. asoensis NBRC 13813.</title>
        <authorList>
            <person name="Komaki H."/>
            <person name="Tamura T."/>
        </authorList>
    </citation>
    <scope>NUCLEOTIDE SEQUENCE [LARGE SCALE GENOMIC DNA]</scope>
    <source>
        <strain evidence="3">NBRC 13813</strain>
    </source>
</reference>
<name>A0ABQ3S1X5_9ACTN</name>